<evidence type="ECO:0000313" key="1">
    <source>
        <dbReference type="EMBL" id="KAJ0106714.1"/>
    </source>
</evidence>
<dbReference type="EMBL" id="CM047898">
    <property type="protein sequence ID" value="KAJ0106714.1"/>
    <property type="molecule type" value="Genomic_DNA"/>
</dbReference>
<proteinExistence type="predicted"/>
<accession>A0ACC1C401</accession>
<reference evidence="2" key="1">
    <citation type="journal article" date="2023" name="G3 (Bethesda)">
        <title>Genome assembly and association tests identify interacting loci associated with vigor, precocity, and sex in interspecific pistachio rootstocks.</title>
        <authorList>
            <person name="Palmer W."/>
            <person name="Jacygrad E."/>
            <person name="Sagayaradj S."/>
            <person name="Cavanaugh K."/>
            <person name="Han R."/>
            <person name="Bertier L."/>
            <person name="Beede B."/>
            <person name="Kafkas S."/>
            <person name="Golino D."/>
            <person name="Preece J."/>
            <person name="Michelmore R."/>
        </authorList>
    </citation>
    <scope>NUCLEOTIDE SEQUENCE [LARGE SCALE GENOMIC DNA]</scope>
</reference>
<protein>
    <submittedName>
        <fullName evidence="1">Uncharacterized protein</fullName>
    </submittedName>
</protein>
<comment type="caution">
    <text evidence="1">The sequence shown here is derived from an EMBL/GenBank/DDBJ whole genome shotgun (WGS) entry which is preliminary data.</text>
</comment>
<evidence type="ECO:0000313" key="2">
    <source>
        <dbReference type="Proteomes" id="UP001164250"/>
    </source>
</evidence>
<gene>
    <name evidence="1" type="ORF">Patl1_19719</name>
</gene>
<sequence length="68" mass="7442">MLKEEEKEIMGSEYEKSSLRLALIQISDGSASASGFSKERISRKEDGILSLVLLLPVPSPQSLASTCW</sequence>
<organism evidence="1 2">
    <name type="scientific">Pistacia atlantica</name>
    <dbReference type="NCBI Taxonomy" id="434234"/>
    <lineage>
        <taxon>Eukaryota</taxon>
        <taxon>Viridiplantae</taxon>
        <taxon>Streptophyta</taxon>
        <taxon>Embryophyta</taxon>
        <taxon>Tracheophyta</taxon>
        <taxon>Spermatophyta</taxon>
        <taxon>Magnoliopsida</taxon>
        <taxon>eudicotyledons</taxon>
        <taxon>Gunneridae</taxon>
        <taxon>Pentapetalae</taxon>
        <taxon>rosids</taxon>
        <taxon>malvids</taxon>
        <taxon>Sapindales</taxon>
        <taxon>Anacardiaceae</taxon>
        <taxon>Pistacia</taxon>
    </lineage>
</organism>
<name>A0ACC1C401_9ROSI</name>
<dbReference type="Proteomes" id="UP001164250">
    <property type="component" value="Chromosome 2"/>
</dbReference>
<keyword evidence="2" id="KW-1185">Reference proteome</keyword>